<reference evidence="2" key="1">
    <citation type="submission" date="2016-02" db="EMBL/GenBank/DDBJ databases">
        <authorList>
            <person name="Wibberg D."/>
        </authorList>
    </citation>
    <scope>NUCLEOTIDE SEQUENCE [LARGE SCALE GENOMIC DNA]</scope>
</reference>
<proteinExistence type="predicted"/>
<protein>
    <submittedName>
        <fullName evidence="1">Uncharacterized protein</fullName>
    </submittedName>
</protein>
<name>A0A1C3NTF8_9ACTN</name>
<keyword evidence="2" id="KW-1185">Reference proteome</keyword>
<dbReference type="Proteomes" id="UP000199013">
    <property type="component" value="Unassembled WGS sequence"/>
</dbReference>
<dbReference type="AlphaFoldDB" id="A0A1C3NTF8"/>
<organism evidence="1 2">
    <name type="scientific">Candidatus Protofrankia californiensis</name>
    <dbReference type="NCBI Taxonomy" id="1839754"/>
    <lineage>
        <taxon>Bacteria</taxon>
        <taxon>Bacillati</taxon>
        <taxon>Actinomycetota</taxon>
        <taxon>Actinomycetes</taxon>
        <taxon>Frankiales</taxon>
        <taxon>Frankiaceae</taxon>
        <taxon>Protofrankia</taxon>
    </lineage>
</organism>
<gene>
    <name evidence="1" type="ORF">FDG2_0388</name>
</gene>
<evidence type="ECO:0000313" key="1">
    <source>
        <dbReference type="EMBL" id="SBW17828.1"/>
    </source>
</evidence>
<accession>A0A1C3NTF8</accession>
<evidence type="ECO:0000313" key="2">
    <source>
        <dbReference type="Proteomes" id="UP000199013"/>
    </source>
</evidence>
<dbReference type="EMBL" id="FLUV01000164">
    <property type="protein sequence ID" value="SBW17828.1"/>
    <property type="molecule type" value="Genomic_DNA"/>
</dbReference>
<sequence>MEPDECSGLRFSERPIQESPDVAVRTRKGEFAYVSDHWRLRGEFAESAPFPLSHRSDRSVIVSLPRFEVPKNLFAVWMQRH</sequence>